<proteinExistence type="predicted"/>
<dbReference type="EMBL" id="VSRR010035407">
    <property type="protein sequence ID" value="MPC72780.1"/>
    <property type="molecule type" value="Genomic_DNA"/>
</dbReference>
<accession>A0A5B7HK30</accession>
<organism evidence="1 2">
    <name type="scientific">Portunus trituberculatus</name>
    <name type="common">Swimming crab</name>
    <name type="synonym">Neptunus trituberculatus</name>
    <dbReference type="NCBI Taxonomy" id="210409"/>
    <lineage>
        <taxon>Eukaryota</taxon>
        <taxon>Metazoa</taxon>
        <taxon>Ecdysozoa</taxon>
        <taxon>Arthropoda</taxon>
        <taxon>Crustacea</taxon>
        <taxon>Multicrustacea</taxon>
        <taxon>Malacostraca</taxon>
        <taxon>Eumalacostraca</taxon>
        <taxon>Eucarida</taxon>
        <taxon>Decapoda</taxon>
        <taxon>Pleocyemata</taxon>
        <taxon>Brachyura</taxon>
        <taxon>Eubrachyura</taxon>
        <taxon>Portunoidea</taxon>
        <taxon>Portunidae</taxon>
        <taxon>Portuninae</taxon>
        <taxon>Portunus</taxon>
    </lineage>
</organism>
<evidence type="ECO:0000313" key="2">
    <source>
        <dbReference type="Proteomes" id="UP000324222"/>
    </source>
</evidence>
<keyword evidence="2" id="KW-1185">Reference proteome</keyword>
<comment type="caution">
    <text evidence="1">The sequence shown here is derived from an EMBL/GenBank/DDBJ whole genome shotgun (WGS) entry which is preliminary data.</text>
</comment>
<protein>
    <submittedName>
        <fullName evidence="1">Uncharacterized protein</fullName>
    </submittedName>
</protein>
<gene>
    <name evidence="1" type="ORF">E2C01_067093</name>
</gene>
<name>A0A5B7HK30_PORTR</name>
<evidence type="ECO:0000313" key="1">
    <source>
        <dbReference type="EMBL" id="MPC72780.1"/>
    </source>
</evidence>
<dbReference type="AlphaFoldDB" id="A0A5B7HK30"/>
<dbReference type="Proteomes" id="UP000324222">
    <property type="component" value="Unassembled WGS sequence"/>
</dbReference>
<reference evidence="1 2" key="1">
    <citation type="submission" date="2019-05" db="EMBL/GenBank/DDBJ databases">
        <title>Another draft genome of Portunus trituberculatus and its Hox gene families provides insights of decapod evolution.</title>
        <authorList>
            <person name="Jeong J.-H."/>
            <person name="Song I."/>
            <person name="Kim S."/>
            <person name="Choi T."/>
            <person name="Kim D."/>
            <person name="Ryu S."/>
            <person name="Kim W."/>
        </authorList>
    </citation>
    <scope>NUCLEOTIDE SEQUENCE [LARGE SCALE GENOMIC DNA]</scope>
    <source>
        <tissue evidence="1">Muscle</tissue>
    </source>
</reference>
<sequence length="65" mass="7070">MFWALDTGEDIPPPPLATPIGTIILSKETITYTRTMVRRIQTCALGDPSAPKAHVVPLYHGSPIL</sequence>